<dbReference type="InterPro" id="IPR007219">
    <property type="entry name" value="XnlR_reg_dom"/>
</dbReference>
<name>A0A9P5HEM2_9HYPO</name>
<dbReference type="PANTHER" id="PTHR47424">
    <property type="entry name" value="REGULATORY PROTEIN GAL4"/>
    <property type="match status" value="1"/>
</dbReference>
<evidence type="ECO:0000313" key="8">
    <source>
        <dbReference type="Proteomes" id="UP000722485"/>
    </source>
</evidence>
<evidence type="ECO:0000256" key="5">
    <source>
        <dbReference type="SAM" id="MobiDB-lite"/>
    </source>
</evidence>
<dbReference type="PANTHER" id="PTHR47424:SF12">
    <property type="entry name" value="TRANSCRIPTION FACTOR ASQA"/>
    <property type="match status" value="1"/>
</dbReference>
<dbReference type="SUPFAM" id="SSF52540">
    <property type="entry name" value="P-loop containing nucleoside triphosphate hydrolases"/>
    <property type="match status" value="1"/>
</dbReference>
<gene>
    <name evidence="7" type="ORF">G7Z17_g1556</name>
</gene>
<dbReference type="GO" id="GO:0000981">
    <property type="term" value="F:DNA-binding transcription factor activity, RNA polymerase II-specific"/>
    <property type="evidence" value="ECO:0007669"/>
    <property type="project" value="InterPro"/>
</dbReference>
<proteinExistence type="predicted"/>
<evidence type="ECO:0000259" key="6">
    <source>
        <dbReference type="PROSITE" id="PS50048"/>
    </source>
</evidence>
<keyword evidence="4" id="KW-0539">Nucleus</keyword>
<dbReference type="GO" id="GO:0006351">
    <property type="term" value="P:DNA-templated transcription"/>
    <property type="evidence" value="ECO:0007669"/>
    <property type="project" value="InterPro"/>
</dbReference>
<dbReference type="CDD" id="cd00067">
    <property type="entry name" value="GAL4"/>
    <property type="match status" value="1"/>
</dbReference>
<dbReference type="PROSITE" id="PS50048">
    <property type="entry name" value="ZN2_CY6_FUNGAL_2"/>
    <property type="match status" value="1"/>
</dbReference>
<dbReference type="InterPro" id="IPR036864">
    <property type="entry name" value="Zn2-C6_fun-type_DNA-bd_sf"/>
</dbReference>
<keyword evidence="8" id="KW-1185">Reference proteome</keyword>
<dbReference type="Gene3D" id="3.40.50.300">
    <property type="entry name" value="P-loop containing nucleotide triphosphate hydrolases"/>
    <property type="match status" value="1"/>
</dbReference>
<dbReference type="InterPro" id="IPR051127">
    <property type="entry name" value="Fungal_SecMet_Regulators"/>
</dbReference>
<feature type="region of interest" description="Disordered" evidence="5">
    <location>
        <begin position="1"/>
        <end position="20"/>
    </location>
</feature>
<dbReference type="InterPro" id="IPR040632">
    <property type="entry name" value="Sulfotransfer_4"/>
</dbReference>
<feature type="compositionally biased region" description="Polar residues" evidence="5">
    <location>
        <begin position="105"/>
        <end position="116"/>
    </location>
</feature>
<dbReference type="GO" id="GO:0008270">
    <property type="term" value="F:zinc ion binding"/>
    <property type="evidence" value="ECO:0007669"/>
    <property type="project" value="InterPro"/>
</dbReference>
<keyword evidence="3" id="KW-0804">Transcription</keyword>
<evidence type="ECO:0000256" key="1">
    <source>
        <dbReference type="ARBA" id="ARBA00022723"/>
    </source>
</evidence>
<organism evidence="7 8">
    <name type="scientific">Cylindrodendrum hubeiense</name>
    <dbReference type="NCBI Taxonomy" id="595255"/>
    <lineage>
        <taxon>Eukaryota</taxon>
        <taxon>Fungi</taxon>
        <taxon>Dikarya</taxon>
        <taxon>Ascomycota</taxon>
        <taxon>Pezizomycotina</taxon>
        <taxon>Sordariomycetes</taxon>
        <taxon>Hypocreomycetidae</taxon>
        <taxon>Hypocreales</taxon>
        <taxon>Nectriaceae</taxon>
        <taxon>Cylindrodendrum</taxon>
    </lineage>
</organism>
<dbReference type="PROSITE" id="PS00463">
    <property type="entry name" value="ZN2_CY6_FUNGAL_1"/>
    <property type="match status" value="1"/>
</dbReference>
<feature type="region of interest" description="Disordered" evidence="5">
    <location>
        <begin position="96"/>
        <end position="116"/>
    </location>
</feature>
<sequence>MTTPNTQLSPPPVGTDEAQVSIRRARKQVSRACDWCRARKIRCDNAQPCKACRQRNAQCTHKGVDDEPRTLPQALREVERLKQRVRELEAQLLSSADRASMPTPDHTSNFSSPGFDTQVSLQGASSQILSLPTFSSTSKPQWKGIYVDTARSDQPSYYGAASSFYFVSRIGGFLGKALQQPCADDSMQLRAPSKTVHLAADARDDVEDPTAAGIERARFMTRPQEESLLRLFWEGYHCILPIIDEVEFRKHYASLWEPSRQCRKQSPLVDIVLALCLQYGYAYIPHAATNSPSGGASPEDATIAGRWYYRRSQSLLMADLESPSMTTVQSYIFATVYLCCASFQNMSHIITAQAIRTAQVLGLHVEPPVDMPRGERELRKRIWWMLWTMDAKISSKLGRPFLIDGSQVTVTMLSDDAEAASYNGATLGSYGPNVTWLTYAIQNQQLFLTMINIHDTLWTRFGEVISRNGLSCIYTDPNAVEVCAKLLATTIPAMKAWVDKVPVELKMQRRGGGQPFSTSCLAVEIDALAPTWLQRQRVCLELTYHNVLVNLTRPFITFYSHPGTYTPVGERHAATCVDHAVSFTLIMHQVITESDLMSGWSEYFSMQWNTAITLVGFVLAYPIHQATLKARQALDKAVAVFDIFGANFAVSADAAAITRDLMAKADILAGRLGSGITSTAGGNDVQPATLVLDSINSNGDGLAWLDPSQQDGFGQFMDWALGQTLRYLSDMPMSFVPFTSGPVRPKQVISLGFFRTGSNSLQEALNILGYRDVFHSSSMARSPEKWVGLGAAADANIPCLPSYTGHTWAREDWDAYFGPCEALTDVAPFAEPLLKAYPEARIVLVHRDFDSWADSFLNTLVRPSSDGFLAWLSGNFMEPLLGIYISQITRKLYMGLLGVCDLRKTNNRQVMRAGYDRHYDAISTSHQTVQGTDAGNGEEENGQANCVSETEAEQLDIVANTQTLASPPVQSTQQAIFLNEPSAISTAKLKHKIPEQQDDVIYGGSNVTNVSHICCYADEYGQLLKDVKGLRCSGLHRHISESLRMKGFVEENELCTDPTSTVDHVTTSSIPSSKDWELPSPEMVDVLFKVFAEEVETIFPVISITDLRAIYNSLREASIVDAGHAAVFFAALAAALPLMPSTQHFRDSRYSDTTAGPDLYNLSQWFASCGPDTRGYKRGDPQDIVVADVLLSLYLSATGSQAEAWILTGRAIRAERLRLPPNERNNRRLIWWCLYLLDKQLSFALGRPVMIDPEDCDVELPSEVNTISQGPEAEASALPALVQLYDIMGNIHKVVNSVRNAKRWRKSTSAEELRDKSLFVCAMIQLQRSRGSDDSTCFDSALKNTKLALAGLEKLEATWSGAIKCQRIIKEYIDFAILVHQGFYKRGVCNFSHVEDTFTHSMSKLNNSTKRVHNPPIDDAGWPGDPRPLKRQRQANDTTESEKAGSSLQGEANSEIGDWDRLAGTATKLPSTEQSVFQDKVSRGNSLQRDWDLEGNLAEAVDHCSGFDQLLQGSLGGDMFVSDDLFDMPAMPTSFWGGPSY</sequence>
<dbReference type="Pfam" id="PF04082">
    <property type="entry name" value="Fungal_trans"/>
    <property type="match status" value="2"/>
</dbReference>
<dbReference type="SMART" id="SM00066">
    <property type="entry name" value="GAL4"/>
    <property type="match status" value="1"/>
</dbReference>
<keyword evidence="1" id="KW-0479">Metal-binding</keyword>
<dbReference type="SUPFAM" id="SSF57701">
    <property type="entry name" value="Zn2/Cys6 DNA-binding domain"/>
    <property type="match status" value="1"/>
</dbReference>
<evidence type="ECO:0000256" key="2">
    <source>
        <dbReference type="ARBA" id="ARBA00023015"/>
    </source>
</evidence>
<dbReference type="SMART" id="SM00906">
    <property type="entry name" value="Fungal_trans"/>
    <property type="match status" value="2"/>
</dbReference>
<evidence type="ECO:0000313" key="7">
    <source>
        <dbReference type="EMBL" id="KAF7556277.1"/>
    </source>
</evidence>
<dbReference type="InterPro" id="IPR001138">
    <property type="entry name" value="Zn2Cys6_DnaBD"/>
</dbReference>
<feature type="region of interest" description="Disordered" evidence="5">
    <location>
        <begin position="1406"/>
        <end position="1456"/>
    </location>
</feature>
<dbReference type="Pfam" id="PF00172">
    <property type="entry name" value="Zn_clus"/>
    <property type="match status" value="1"/>
</dbReference>
<dbReference type="Pfam" id="PF17784">
    <property type="entry name" value="Sulfotransfer_4"/>
    <property type="match status" value="1"/>
</dbReference>
<dbReference type="CDD" id="cd12148">
    <property type="entry name" value="fungal_TF_MHR"/>
    <property type="match status" value="2"/>
</dbReference>
<evidence type="ECO:0000256" key="3">
    <source>
        <dbReference type="ARBA" id="ARBA00023163"/>
    </source>
</evidence>
<dbReference type="OrthoDB" id="2283488at2759"/>
<dbReference type="InterPro" id="IPR027417">
    <property type="entry name" value="P-loop_NTPase"/>
</dbReference>
<keyword evidence="2" id="KW-0805">Transcription regulation</keyword>
<dbReference type="GO" id="GO:0003677">
    <property type="term" value="F:DNA binding"/>
    <property type="evidence" value="ECO:0007669"/>
    <property type="project" value="UniProtKB-KW"/>
</dbReference>
<protein>
    <recommendedName>
        <fullName evidence="6">Zn(2)-C6 fungal-type domain-containing protein</fullName>
    </recommendedName>
</protein>
<comment type="caution">
    <text evidence="7">The sequence shown here is derived from an EMBL/GenBank/DDBJ whole genome shotgun (WGS) entry which is preliminary data.</text>
</comment>
<evidence type="ECO:0000256" key="4">
    <source>
        <dbReference type="ARBA" id="ARBA00023242"/>
    </source>
</evidence>
<reference evidence="7" key="1">
    <citation type="submission" date="2020-03" db="EMBL/GenBank/DDBJ databases">
        <title>Draft Genome Sequence of Cylindrodendrum hubeiense.</title>
        <authorList>
            <person name="Buettner E."/>
            <person name="Kellner H."/>
        </authorList>
    </citation>
    <scope>NUCLEOTIDE SEQUENCE</scope>
    <source>
        <strain evidence="7">IHI 201604</strain>
    </source>
</reference>
<dbReference type="Gene3D" id="4.10.240.10">
    <property type="entry name" value="Zn(2)-C6 fungal-type DNA-binding domain"/>
    <property type="match status" value="1"/>
</dbReference>
<accession>A0A9P5HEM2</accession>
<feature type="domain" description="Zn(2)-C6 fungal-type" evidence="6">
    <location>
        <begin position="32"/>
        <end position="61"/>
    </location>
</feature>
<dbReference type="Proteomes" id="UP000722485">
    <property type="component" value="Unassembled WGS sequence"/>
</dbReference>
<dbReference type="EMBL" id="JAANBB010000013">
    <property type="protein sequence ID" value="KAF7556277.1"/>
    <property type="molecule type" value="Genomic_DNA"/>
</dbReference>